<proteinExistence type="predicted"/>
<protein>
    <submittedName>
        <fullName evidence="3">Acyl-CoA synthetase (AMP-forming)/AMP-acid ligase II</fullName>
        <ecNumber evidence="3">6.2.1.-</ecNumber>
    </submittedName>
</protein>
<dbReference type="Proteomes" id="UP000255389">
    <property type="component" value="Unassembled WGS sequence"/>
</dbReference>
<evidence type="ECO:0000313" key="4">
    <source>
        <dbReference type="Proteomes" id="UP000255389"/>
    </source>
</evidence>
<evidence type="ECO:0000313" key="3">
    <source>
        <dbReference type="EMBL" id="SUA03013.1"/>
    </source>
</evidence>
<dbReference type="GO" id="GO:0016878">
    <property type="term" value="F:acid-thiol ligase activity"/>
    <property type="evidence" value="ECO:0007669"/>
    <property type="project" value="UniProtKB-ARBA"/>
</dbReference>
<dbReference type="EMBL" id="UGQY01000004">
    <property type="protein sequence ID" value="SUA03013.1"/>
    <property type="molecule type" value="Genomic_DNA"/>
</dbReference>
<dbReference type="EC" id="6.2.1.-" evidence="3"/>
<dbReference type="AlphaFoldDB" id="A0A378UY10"/>
<name>A0A378UY10_MYCFO</name>
<dbReference type="InterPro" id="IPR000873">
    <property type="entry name" value="AMP-dep_synth/lig_dom"/>
</dbReference>
<dbReference type="InterPro" id="IPR045851">
    <property type="entry name" value="AMP-bd_C_sf"/>
</dbReference>
<evidence type="ECO:0000259" key="1">
    <source>
        <dbReference type="Pfam" id="PF00501"/>
    </source>
</evidence>
<feature type="domain" description="AMP-binding enzyme C-terminal" evidence="2">
    <location>
        <begin position="464"/>
        <end position="539"/>
    </location>
</feature>
<keyword evidence="3" id="KW-0436">Ligase</keyword>
<dbReference type="Pfam" id="PF00501">
    <property type="entry name" value="AMP-binding"/>
    <property type="match status" value="1"/>
</dbReference>
<dbReference type="PROSITE" id="PS00455">
    <property type="entry name" value="AMP_BINDING"/>
    <property type="match status" value="1"/>
</dbReference>
<dbReference type="Pfam" id="PF13193">
    <property type="entry name" value="AMP-binding_C"/>
    <property type="match status" value="1"/>
</dbReference>
<feature type="domain" description="AMP-dependent synthetase/ligase" evidence="1">
    <location>
        <begin position="78"/>
        <end position="414"/>
    </location>
</feature>
<dbReference type="PANTHER" id="PTHR43767">
    <property type="entry name" value="LONG-CHAIN-FATTY-ACID--COA LIGASE"/>
    <property type="match status" value="1"/>
</dbReference>
<sequence>MAGQGLLHGLAHCALPGYQPVHHNGGSRSDRRVHLLTIDAIFVFRRQTARPTSSSRDGVATATNFYLRDMFLASLPDRRSAAAPHAPAVADDVRDYDNAGFLDAVTRAADALRSAAVGLGDVVAVKLPNRVEFVVVLFAAWRLGAVVTPISPTLLPAEAAYQVADAGSSVLITDDGSAAEVRVLTLDDLAGGSPEPVAPAEVGGAALALLIYTSGTTGRPKGVMLDHDNVNAMCDMVIQGFELTPADHSLLILPLFHVNGIVVSTLSPLIAGGRTTIAGRFDPATFFDRVESTRATYFSAVPTIYTMLSGLPAQVKPDTSSVRFAVCGAAPASVELLERFERRYGIGLIEGYGLSEGSCASTGNPLHGRRKPGTVGIPLPGQEIRIIDSAGTPVRQGEIGEVIIKGPNVMRGYLNRPKETAETLVDGWLRTGDVGRFDEDGYLTLVDRAKDMIIRGGENIYPKEIETVAHQLPEIAEAAAVGRANPIYGEEPVLFVSLHPGAELEVGQIRAHLSASLSKYKLPVDITILDQLPKNPVGKIDKPALRRTLAAAVARSLA</sequence>
<dbReference type="Gene3D" id="3.30.300.30">
    <property type="match status" value="1"/>
</dbReference>
<organism evidence="3 4">
    <name type="scientific">Mycolicibacterium fortuitum</name>
    <name type="common">Mycobacterium fortuitum</name>
    <dbReference type="NCBI Taxonomy" id="1766"/>
    <lineage>
        <taxon>Bacteria</taxon>
        <taxon>Bacillati</taxon>
        <taxon>Actinomycetota</taxon>
        <taxon>Actinomycetes</taxon>
        <taxon>Mycobacteriales</taxon>
        <taxon>Mycobacteriaceae</taxon>
        <taxon>Mycolicibacterium</taxon>
    </lineage>
</organism>
<reference evidence="3 4" key="1">
    <citation type="submission" date="2018-06" db="EMBL/GenBank/DDBJ databases">
        <authorList>
            <consortium name="Pathogen Informatics"/>
            <person name="Doyle S."/>
        </authorList>
    </citation>
    <scope>NUCLEOTIDE SEQUENCE [LARGE SCALE GENOMIC DNA]</scope>
    <source>
        <strain evidence="3 4">NCTC1542</strain>
    </source>
</reference>
<dbReference type="InterPro" id="IPR042099">
    <property type="entry name" value="ANL_N_sf"/>
</dbReference>
<evidence type="ECO:0000259" key="2">
    <source>
        <dbReference type="Pfam" id="PF13193"/>
    </source>
</evidence>
<dbReference type="InterPro" id="IPR050237">
    <property type="entry name" value="ATP-dep_AMP-bd_enzyme"/>
</dbReference>
<gene>
    <name evidence="3" type="primary">fadK_5</name>
    <name evidence="3" type="ORF">NCTC1542_04493</name>
</gene>
<accession>A0A378UY10</accession>
<dbReference type="Gene3D" id="3.40.50.12780">
    <property type="entry name" value="N-terminal domain of ligase-like"/>
    <property type="match status" value="1"/>
</dbReference>
<dbReference type="InterPro" id="IPR020845">
    <property type="entry name" value="AMP-binding_CS"/>
</dbReference>
<dbReference type="PANTHER" id="PTHR43767:SF1">
    <property type="entry name" value="NONRIBOSOMAL PEPTIDE SYNTHASE PES1 (EUROFUNG)-RELATED"/>
    <property type="match status" value="1"/>
</dbReference>
<dbReference type="InterPro" id="IPR025110">
    <property type="entry name" value="AMP-bd_C"/>
</dbReference>
<dbReference type="SUPFAM" id="SSF56801">
    <property type="entry name" value="Acetyl-CoA synthetase-like"/>
    <property type="match status" value="1"/>
</dbReference>